<dbReference type="AlphaFoldDB" id="F9XPP7"/>
<organism evidence="1 2">
    <name type="scientific">Zymoseptoria tritici (strain CBS 115943 / IPO323)</name>
    <name type="common">Speckled leaf blotch fungus</name>
    <name type="synonym">Septoria tritici</name>
    <dbReference type="NCBI Taxonomy" id="336722"/>
    <lineage>
        <taxon>Eukaryota</taxon>
        <taxon>Fungi</taxon>
        <taxon>Dikarya</taxon>
        <taxon>Ascomycota</taxon>
        <taxon>Pezizomycotina</taxon>
        <taxon>Dothideomycetes</taxon>
        <taxon>Dothideomycetidae</taxon>
        <taxon>Mycosphaerellales</taxon>
        <taxon>Mycosphaerellaceae</taxon>
        <taxon>Zymoseptoria</taxon>
    </lineage>
</organism>
<evidence type="ECO:0000313" key="1">
    <source>
        <dbReference type="EMBL" id="EGP82787.1"/>
    </source>
</evidence>
<evidence type="ECO:0000313" key="2">
    <source>
        <dbReference type="Proteomes" id="UP000008062"/>
    </source>
</evidence>
<dbReference type="KEGG" id="ztr:MYCGRDRAFT_106449"/>
<proteinExistence type="predicted"/>
<sequence length="83" mass="9486">MRSQDATNRRQAARASANNSCYFGNPCDACRWEIEPSHGNVLDRPGPWISVISMVHHHFLVEWFSFDLLSRPRHAAPSPMTHL</sequence>
<dbReference type="InParanoid" id="F9XPP7"/>
<dbReference type="RefSeq" id="XP_003847811.1">
    <property type="nucleotide sequence ID" value="XM_003847763.1"/>
</dbReference>
<accession>F9XPP7</accession>
<dbReference type="HOGENOM" id="CLU_2549378_0_0_1"/>
<dbReference type="Proteomes" id="UP000008062">
    <property type="component" value="Chromosome 13"/>
</dbReference>
<protein>
    <submittedName>
        <fullName evidence="1">Uncharacterized protein</fullName>
    </submittedName>
</protein>
<dbReference type="GeneID" id="13400820"/>
<feature type="non-terminal residue" evidence="1">
    <location>
        <position position="83"/>
    </location>
</feature>
<keyword evidence="2" id="KW-1185">Reference proteome</keyword>
<gene>
    <name evidence="1" type="ORF">MYCGRDRAFT_106449</name>
</gene>
<dbReference type="EMBL" id="CM001208">
    <property type="protein sequence ID" value="EGP82787.1"/>
    <property type="molecule type" value="Genomic_DNA"/>
</dbReference>
<name>F9XPP7_ZYMTI</name>
<reference evidence="1 2" key="1">
    <citation type="journal article" date="2011" name="PLoS Genet.">
        <title>Finished genome of the fungal wheat pathogen Mycosphaerella graminicola reveals dispensome structure, chromosome plasticity, and stealth pathogenesis.</title>
        <authorList>
            <person name="Goodwin S.B."/>
            <person name="Ben M'barek S."/>
            <person name="Dhillon B."/>
            <person name="Wittenberg A.H.J."/>
            <person name="Crane C.F."/>
            <person name="Hane J.K."/>
            <person name="Foster A.J."/>
            <person name="Van der Lee T.A.J."/>
            <person name="Grimwood J."/>
            <person name="Aerts A."/>
            <person name="Antoniw J."/>
            <person name="Bailey A."/>
            <person name="Bluhm B."/>
            <person name="Bowler J."/>
            <person name="Bristow J."/>
            <person name="van der Burgt A."/>
            <person name="Canto-Canche B."/>
            <person name="Churchill A.C.L."/>
            <person name="Conde-Ferraez L."/>
            <person name="Cools H.J."/>
            <person name="Coutinho P.M."/>
            <person name="Csukai M."/>
            <person name="Dehal P."/>
            <person name="De Wit P."/>
            <person name="Donzelli B."/>
            <person name="van de Geest H.C."/>
            <person name="van Ham R.C.H.J."/>
            <person name="Hammond-Kosack K.E."/>
            <person name="Henrissat B."/>
            <person name="Kilian A."/>
            <person name="Kobayashi A.K."/>
            <person name="Koopmann E."/>
            <person name="Kourmpetis Y."/>
            <person name="Kuzniar A."/>
            <person name="Lindquist E."/>
            <person name="Lombard V."/>
            <person name="Maliepaard C."/>
            <person name="Martins N."/>
            <person name="Mehrabi R."/>
            <person name="Nap J.P.H."/>
            <person name="Ponomarenko A."/>
            <person name="Rudd J.J."/>
            <person name="Salamov A."/>
            <person name="Schmutz J."/>
            <person name="Schouten H.J."/>
            <person name="Shapiro H."/>
            <person name="Stergiopoulos I."/>
            <person name="Torriani S.F.F."/>
            <person name="Tu H."/>
            <person name="de Vries R.P."/>
            <person name="Waalwijk C."/>
            <person name="Ware S.B."/>
            <person name="Wiebenga A."/>
            <person name="Zwiers L.-H."/>
            <person name="Oliver R.P."/>
            <person name="Grigoriev I.V."/>
            <person name="Kema G.H.J."/>
        </authorList>
    </citation>
    <scope>NUCLEOTIDE SEQUENCE [LARGE SCALE GENOMIC DNA]</scope>
    <source>
        <strain evidence="2">CBS 115943 / IPO323</strain>
    </source>
</reference>